<proteinExistence type="predicted"/>
<feature type="transmembrane region" description="Helical" evidence="1">
    <location>
        <begin position="12"/>
        <end position="32"/>
    </location>
</feature>
<comment type="caution">
    <text evidence="2">The sequence shown here is derived from an EMBL/GenBank/DDBJ whole genome shotgun (WGS) entry which is preliminary data.</text>
</comment>
<accession>A0ABV6GJ38</accession>
<name>A0ABV6GJ38_9BACI</name>
<reference evidence="2 3" key="1">
    <citation type="submission" date="2024-09" db="EMBL/GenBank/DDBJ databases">
        <authorList>
            <person name="Sun Q."/>
            <person name="Mori K."/>
        </authorList>
    </citation>
    <scope>NUCLEOTIDE SEQUENCE [LARGE SCALE GENOMIC DNA]</scope>
    <source>
        <strain evidence="2 3">CCM 7228</strain>
    </source>
</reference>
<keyword evidence="1" id="KW-0472">Membrane</keyword>
<protein>
    <recommendedName>
        <fullName evidence="4">Peptidase M50 domain-containing protein</fullName>
    </recommendedName>
</protein>
<keyword evidence="1" id="KW-1133">Transmembrane helix</keyword>
<evidence type="ECO:0000313" key="3">
    <source>
        <dbReference type="Proteomes" id="UP001589854"/>
    </source>
</evidence>
<feature type="transmembrane region" description="Helical" evidence="1">
    <location>
        <begin position="84"/>
        <end position="108"/>
    </location>
</feature>
<evidence type="ECO:0008006" key="4">
    <source>
        <dbReference type="Google" id="ProtNLM"/>
    </source>
</evidence>
<dbReference type="RefSeq" id="WP_378935682.1">
    <property type="nucleotide sequence ID" value="NZ_JBHLVO010000014.1"/>
</dbReference>
<dbReference type="EMBL" id="JBHLVO010000014">
    <property type="protein sequence ID" value="MFC0272907.1"/>
    <property type="molecule type" value="Genomic_DNA"/>
</dbReference>
<evidence type="ECO:0000313" key="2">
    <source>
        <dbReference type="EMBL" id="MFC0272907.1"/>
    </source>
</evidence>
<sequence>MFGFDDFLKFIQAFFIIFPAVTLLHVLGHIFFAKIFGGKEIKVVIGCGKRLFSIGFVEIRKYYFWYGGCEYNHLTFDNRLSHSLIFLGGSLFNLVSIFIVNQLIWQQILEPSIFWHQFIYFSFYFIFFALLPMEYENGSPSDGKALYRLIRNKDVDKSSSDCQGRR</sequence>
<feature type="transmembrane region" description="Helical" evidence="1">
    <location>
        <begin position="114"/>
        <end position="131"/>
    </location>
</feature>
<evidence type="ECO:0000256" key="1">
    <source>
        <dbReference type="SAM" id="Phobius"/>
    </source>
</evidence>
<dbReference type="Proteomes" id="UP001589854">
    <property type="component" value="Unassembled WGS sequence"/>
</dbReference>
<gene>
    <name evidence="2" type="ORF">ACFFIX_15875</name>
</gene>
<keyword evidence="1" id="KW-0812">Transmembrane</keyword>
<organism evidence="2 3">
    <name type="scientific">Metabacillus herbersteinensis</name>
    <dbReference type="NCBI Taxonomy" id="283816"/>
    <lineage>
        <taxon>Bacteria</taxon>
        <taxon>Bacillati</taxon>
        <taxon>Bacillota</taxon>
        <taxon>Bacilli</taxon>
        <taxon>Bacillales</taxon>
        <taxon>Bacillaceae</taxon>
        <taxon>Metabacillus</taxon>
    </lineage>
</organism>
<keyword evidence="3" id="KW-1185">Reference proteome</keyword>